<feature type="repeat" description="Filamin" evidence="9">
    <location>
        <begin position="2387"/>
        <end position="2480"/>
    </location>
</feature>
<feature type="repeat" description="Filamin" evidence="9">
    <location>
        <begin position="2293"/>
        <end position="2385"/>
    </location>
</feature>
<dbReference type="FunFam" id="2.60.40.10:FF:000118">
    <property type="entry name" value="filamin-C isoform X2"/>
    <property type="match status" value="1"/>
</dbReference>
<dbReference type="InterPro" id="IPR014756">
    <property type="entry name" value="Ig_E-set"/>
</dbReference>
<evidence type="ECO:0000256" key="1">
    <source>
        <dbReference type="ARBA" id="ARBA00004245"/>
    </source>
</evidence>
<keyword evidence="8" id="KW-0206">Cytoskeleton</keyword>
<dbReference type="InterPro" id="IPR044801">
    <property type="entry name" value="Filamin"/>
</dbReference>
<dbReference type="FunFam" id="2.60.40.10:FF:000007">
    <property type="entry name" value="Filamin-B isoform C"/>
    <property type="match status" value="3"/>
</dbReference>
<evidence type="ECO:0000256" key="4">
    <source>
        <dbReference type="ARBA" id="ARBA00022553"/>
    </source>
</evidence>
<keyword evidence="3" id="KW-0963">Cytoplasm</keyword>
<dbReference type="FunFam" id="2.60.40.10:FF:000102">
    <property type="entry name" value="filamin-B isoform X2"/>
    <property type="match status" value="1"/>
</dbReference>
<feature type="repeat" description="Filamin" evidence="9">
    <location>
        <begin position="278"/>
        <end position="373"/>
    </location>
</feature>
<dbReference type="GO" id="GO:0051015">
    <property type="term" value="F:actin filament binding"/>
    <property type="evidence" value="ECO:0007669"/>
    <property type="project" value="InterPro"/>
</dbReference>
<dbReference type="FunFam" id="2.60.40.10:FF:000096">
    <property type="entry name" value="filamin-C isoform X2"/>
    <property type="match status" value="1"/>
</dbReference>
<dbReference type="PROSITE" id="PS50194">
    <property type="entry name" value="FILAMIN_REPEAT"/>
    <property type="match status" value="24"/>
</dbReference>
<dbReference type="Gene3D" id="2.60.40.10">
    <property type="entry name" value="Immunoglobulins"/>
    <property type="match status" value="24"/>
</dbReference>
<protein>
    <recommendedName>
        <fullName evidence="10">Calponin-homology (CH) domain-containing protein</fullName>
    </recommendedName>
</protein>
<dbReference type="Pfam" id="PF00630">
    <property type="entry name" value="Filamin"/>
    <property type="match status" value="24"/>
</dbReference>
<evidence type="ECO:0000256" key="9">
    <source>
        <dbReference type="PROSITE-ProRule" id="PRU00087"/>
    </source>
</evidence>
<evidence type="ECO:0000256" key="6">
    <source>
        <dbReference type="ARBA" id="ARBA00022843"/>
    </source>
</evidence>
<feature type="repeat" description="Filamin" evidence="9">
    <location>
        <begin position="1175"/>
        <end position="1270"/>
    </location>
</feature>
<dbReference type="Ensembl" id="ENSDCDT00010031274.1">
    <property type="protein sequence ID" value="ENSDCDP00010025246.1"/>
    <property type="gene ID" value="ENSDCDG00010008649.1"/>
</dbReference>
<dbReference type="Gene3D" id="1.10.418.10">
    <property type="entry name" value="Calponin-like domain"/>
    <property type="match status" value="2"/>
</dbReference>
<dbReference type="InterPro" id="IPR001589">
    <property type="entry name" value="Actinin_actin-bd_CS"/>
</dbReference>
<feature type="repeat" description="Filamin" evidence="9">
    <location>
        <begin position="694"/>
        <end position="783"/>
    </location>
</feature>
<keyword evidence="4" id="KW-0597">Phosphoprotein</keyword>
<dbReference type="FunFam" id="2.60.40.10:FF:000042">
    <property type="entry name" value="Filamin-B isoform B"/>
    <property type="match status" value="1"/>
</dbReference>
<organism evidence="11 12">
    <name type="scientific">Denticeps clupeoides</name>
    <name type="common">denticle herring</name>
    <dbReference type="NCBI Taxonomy" id="299321"/>
    <lineage>
        <taxon>Eukaryota</taxon>
        <taxon>Metazoa</taxon>
        <taxon>Chordata</taxon>
        <taxon>Craniata</taxon>
        <taxon>Vertebrata</taxon>
        <taxon>Euteleostomi</taxon>
        <taxon>Actinopterygii</taxon>
        <taxon>Neopterygii</taxon>
        <taxon>Teleostei</taxon>
        <taxon>Clupei</taxon>
        <taxon>Clupeiformes</taxon>
        <taxon>Denticipitoidei</taxon>
        <taxon>Denticipitidae</taxon>
        <taxon>Denticeps</taxon>
    </lineage>
</organism>
<feature type="repeat" description="Filamin" evidence="9">
    <location>
        <begin position="887"/>
        <end position="985"/>
    </location>
</feature>
<evidence type="ECO:0000256" key="2">
    <source>
        <dbReference type="ARBA" id="ARBA00009238"/>
    </source>
</evidence>
<dbReference type="PANTHER" id="PTHR38537">
    <property type="entry name" value="JITTERBUG, ISOFORM N"/>
    <property type="match status" value="1"/>
</dbReference>
<dbReference type="FunFam" id="2.60.40.10:FF:000115">
    <property type="entry name" value="filamin-C isoform X1"/>
    <property type="match status" value="1"/>
</dbReference>
<dbReference type="FunFam" id="2.60.40.10:FF:000105">
    <property type="entry name" value="filamin-C isoform X1"/>
    <property type="match status" value="1"/>
</dbReference>
<dbReference type="SUPFAM" id="SSF81296">
    <property type="entry name" value="E set domains"/>
    <property type="match status" value="24"/>
</dbReference>
<proteinExistence type="inferred from homology"/>
<evidence type="ECO:0000313" key="11">
    <source>
        <dbReference type="Ensembl" id="ENSDCDP00010025246.1"/>
    </source>
</evidence>
<feature type="repeat" description="Filamin" evidence="9">
    <location>
        <begin position="1082"/>
        <end position="1174"/>
    </location>
</feature>
<sequence length="2708" mass="288759">MIRMEICTYYFADLATPETLQPGNTGDSAMPATEKDLADDAPWKKIQQNTFTRWCNEHLKCVNKRISDLQLDLSDGLRLIALLEVLSQKKMYRKYHARPTFRQMKLENVSVALEFLDRENIRLVSIDSKAIVDGNLKLILGLVWTLILHYSISMPVWEDEDDDEAKKQTPKQRLLGWIQNKVPDLPITNFSNDWRDGKALGALVDSCAPGLCPDWETWDPVKPVENATEAMQLADDWLGIPQVIAPEEIIDPSVDEQSVMTYLSQFPKAKMKPGAPLKPKLNPKKARAYGPGIEPVGNRVMKPAVFTVDAFSAGQGQVTIYIEDPEGTKEEAVPNEGKKTFSVTYIPQVVGPHKVTVLFAGQQIPKSPFEVDVDKAQGDPSKVTAKGPGLEPVGNVANKPTYFEIYTAGAGVGEVSAVVRDPQGNKDTVEAIMEDKGDNVYRCTYKPLQAGPHTITISFGGIAIPKSPFTVNIGPGIPPSDISKIKIHFHTDPSGKKVNSSMPGACRATGRGLQPRGVRAKQIADFKVDTRNAGSGDIKVTVKGPKGLEEPLKQKEAMDGVYAYEYYPHAPGKYTATIAWAGQHIPKSPFEVQVGPEAGPQKIRAWGPGLEGGIVGKSANFVAESIGTDVGVLGFAIEGPSQAKIECEDQNDGSCDVKYWPTEPGEYAVHVMCDDEDIEDSPFMAYIFDSAGFQVKAYGPGLERTGCVINKPAEFTVNAKDAGKGPLKITAQNADGVPIDIKVKSKGDGVFGCSYTPTSAVKHTVAVTWGGVSVPNSPFRVNVGKGSHPHNVNVFGPGVERTGLKANEPTHFTVDCSEAGEGDVSVGIKCDANMISDKEEDVDFDIISNPNDTITVKYIPPASGRLTIKVLFADQEIPISPFRVKVEPSHDASKVKAEGPGIARTGVESGKPTHFTVHTKGAGKASLDVQFSSPAKGELVQDFDIIDNYDYSQTVKYTPVQQGEILITVTFGGDPISKSPFAVGVAAPLNLSKVQVDGLDNRVEVGQDQEFVVGTKDAGGQGKLDVQIRSPTNKAVPCVVEPQAGKAASVVKYIPKEEGVYSVDVSYDGHTVLGSPFHVEALLPPDPSKVKAFGPGLKGGLVGSPAEFTIDTKGAGTGGLGLTVEGPTEAKIECSDNGDGTCSVSYLPTEPGEYMVNILFEDTHIPGSPFHADIQMPFDPTKVVASGSGLKRGKVGETGVVNVDCSHAGPGQLTMEAVCDTNGTKAKTEVLDNKDGTYTVTYLPLTAAMYTLLLKYGGKTVPNFPAKVVVDPAVDTSRVKVFGPGVAGEGVFREATTDFTVDARALTKSGGRHIKAKVNNPSGAITDCGVTDNGDGTYNLDYTPFENGPHNVDVLYDDTPVPNSPFKVGVTEGCNPTRVVAKGPGLEEALTDKPNKFSIVTRGAGIGGLGITVEGPSESKMSCKDNKDGSCNVEYTPYVPGLYDVNITYGGKHIPGSPFKVPVKDVVDSSKVKISGPGVGSGVRAKVPQSFTVDCSKAGIAPLSVAVTGPKGVAEPVQVTDNGDSTHTVAYTPSVEGLYSVLVKYADEEIPRSPFKVRVLPTHDASKVRASGPGLTTGVPASLPVEFTIDAKDAGEGHLSVQITDQDGKTKNVNILDNHDGTYKVSYVPDKVGRYTIVIKYGGDEIPTSPYRVRATASGDASKCTVTGVWVCLFLGLICPGIGPTIGIGEEVGFVVNTKGAGKGKVSCIVVTPDGTEVEAEVIENEDGTFDIFYTAPKPGNYVIYVRFGGENIPKSPFKVMWEKLSGFKSVCGFSLQVTDGSYIPVNSMNGTGFRPFDVVIPFSFRKGEISGEVHMPSGKTAQPEIIDNKDSTVTVKYAPTEAGLHEMHIKYNGTHIPESPLQFYVNNANSPNVTAYGPGLVYGTANKTATFTIYTEDASEGGLDLAIEGPSKAEISCVDNKDGTCTVTYLPTFPGDYNILVRYNDKHIAGSPFTARITGSDNRRRSQVKLGSAADFSLDINETDLSLLTASIKAPSGRDEPCLLKRQPNNHIGISFIPREVGEHVVSIKKNGRHVANSPITIMVVQSEIGDATKVKVYGQGLLDGRTFEMSNFVVDTRDAGYGGLALSIEGPSKVDIQTEDMDDGTCGVSYCPTEPGTYIVSIRFAEEHVPGSPFSVKVTGEGRIRESITRRQKAASVAAIGSVCDLNLKIPGKWEFLSLSFKDSDRFVSHDNTVFCSNVSFPHDSFQIPAAFILISSPSLSLSLAEIDVRDVSAQVTSPSGATEEAEIVAVGNHTYCVRFVPHEMGVHTVGVKYRGQHVPGSPFQFTVGPLGEGGPHKVTAGGPGLERAEVGIPAEFSIWTREAGAGGLSIAVEGPSRAEISFEDRKDGSCGVSYMAQEPGDYEVSIKFNDEHIPDSPYLVPVCAPVDDARRLTVTSLQESGLKANQPVSFAVRLNGAQGNIDAKVHSPSGAVEDCVVSELEQDKYAIRFIPRENGIHAIHVKFNGSHIPGSPFQVRVGEPGQSGDAGLVSAYGAGLERGTTGNQAEFTINTSKAGPGSLAVTIEGPSKVKMECQECPEGYKVHYTPMAPGNYLISIKYGGPNHITSSPFKAKVTGPRLVNVTNASETSTLMVDSVSKSSSTNAFGAPPPRQASDASKVVCRGPGLSKAFMGQKSSFSVDCSKAGKNMLLVGVHGPHTPCEEVSVKHMGNLQYNVSYVLKEKGSYVLAVKWGEEHVPGSPFHITVP</sequence>
<dbReference type="InterPro" id="IPR017868">
    <property type="entry name" value="Filamin/ABP280_repeat-like"/>
</dbReference>
<accession>A0AAY4BYF0</accession>
<comment type="subcellular location">
    <subcellularLocation>
        <location evidence="1">Cytoplasm</location>
        <location evidence="1">Cytoskeleton</location>
    </subcellularLocation>
</comment>
<dbReference type="InterPro" id="IPR001715">
    <property type="entry name" value="CH_dom"/>
</dbReference>
<dbReference type="SUPFAM" id="SSF47576">
    <property type="entry name" value="Calponin-homology domain, CH-domain"/>
    <property type="match status" value="1"/>
</dbReference>
<dbReference type="FunFam" id="2.60.40.10:FF:000140">
    <property type="entry name" value="FiLamiN (Actin binding protein) homolog"/>
    <property type="match status" value="1"/>
</dbReference>
<feature type="repeat" description="Filamin" evidence="9">
    <location>
        <begin position="2613"/>
        <end position="2707"/>
    </location>
</feature>
<dbReference type="FunFam" id="2.60.40.10:FF:000001">
    <property type="entry name" value="Filamin-C isoform b"/>
    <property type="match status" value="5"/>
</dbReference>
<dbReference type="FunFam" id="2.60.40.10:FF:000126">
    <property type="entry name" value="filamin-C isoform X1"/>
    <property type="match status" value="1"/>
</dbReference>
<dbReference type="Proteomes" id="UP000694580">
    <property type="component" value="Chromosome 12"/>
</dbReference>
<feature type="repeat" description="Filamin" evidence="9">
    <location>
        <begin position="1656"/>
        <end position="1762"/>
    </location>
</feature>
<reference evidence="11" key="3">
    <citation type="submission" date="2025-09" db="UniProtKB">
        <authorList>
            <consortium name="Ensembl"/>
        </authorList>
    </citation>
    <scope>IDENTIFICATION</scope>
</reference>
<name>A0AAY4BYF0_9TELE</name>
<feature type="repeat" description="Filamin" evidence="9">
    <location>
        <begin position="1560"/>
        <end position="1655"/>
    </location>
</feature>
<dbReference type="FunFam" id="1.10.418.10:FF:000008">
    <property type="entry name" value="Filamin-B isoform C"/>
    <property type="match status" value="1"/>
</dbReference>
<feature type="repeat" description="Filamin" evidence="9">
    <location>
        <begin position="2211"/>
        <end position="2290"/>
    </location>
</feature>
<comment type="similarity">
    <text evidence="2">Belongs to the filamin family.</text>
</comment>
<dbReference type="FunFam" id="2.60.40.10:FF:000079">
    <property type="entry name" value="Filamin-B isoform C"/>
    <property type="match status" value="1"/>
</dbReference>
<feature type="repeat" description="Filamin" evidence="9">
    <location>
        <begin position="498"/>
        <end position="594"/>
    </location>
</feature>
<evidence type="ECO:0000313" key="12">
    <source>
        <dbReference type="Proteomes" id="UP000694580"/>
    </source>
</evidence>
<dbReference type="FunFam" id="2.60.40.10:FF:000138">
    <property type="entry name" value="filamin-B isoform X1"/>
    <property type="match status" value="1"/>
</dbReference>
<dbReference type="InterPro" id="IPR036872">
    <property type="entry name" value="CH_dom_sf"/>
</dbReference>
<feature type="repeat" description="Filamin" evidence="9">
    <location>
        <begin position="2048"/>
        <end position="2140"/>
    </location>
</feature>
<feature type="repeat" description="Filamin" evidence="9">
    <location>
        <begin position="1866"/>
        <end position="1958"/>
    </location>
</feature>
<dbReference type="InterPro" id="IPR001298">
    <property type="entry name" value="Filamin/ABP280_rpt"/>
</dbReference>
<gene>
    <name evidence="11" type="primary">FLNB</name>
</gene>
<dbReference type="FunFam" id="2.60.40.10:FF:000157">
    <property type="entry name" value="filamin-C isoform X1"/>
    <property type="match status" value="1"/>
</dbReference>
<evidence type="ECO:0000256" key="8">
    <source>
        <dbReference type="ARBA" id="ARBA00023212"/>
    </source>
</evidence>
<dbReference type="GO" id="GO:0030036">
    <property type="term" value="P:actin cytoskeleton organization"/>
    <property type="evidence" value="ECO:0007669"/>
    <property type="project" value="InterPro"/>
</dbReference>
<feature type="repeat" description="Filamin" evidence="9">
    <location>
        <begin position="2484"/>
        <end position="2576"/>
    </location>
</feature>
<feature type="domain" description="Calponin-homology (CH)" evidence="10">
    <location>
        <begin position="45"/>
        <end position="151"/>
    </location>
</feature>
<dbReference type="PROSITE" id="PS00019">
    <property type="entry name" value="ACTININ_1"/>
    <property type="match status" value="1"/>
</dbReference>
<dbReference type="PROSITE" id="PS00020">
    <property type="entry name" value="ACTININ_2"/>
    <property type="match status" value="1"/>
</dbReference>
<reference evidence="11 12" key="1">
    <citation type="submission" date="2020-06" db="EMBL/GenBank/DDBJ databases">
        <authorList>
            <consortium name="Wellcome Sanger Institute Data Sharing"/>
        </authorList>
    </citation>
    <scope>NUCLEOTIDE SEQUENCE [LARGE SCALE GENOMIC DNA]</scope>
</reference>
<dbReference type="PANTHER" id="PTHR38537:SF7">
    <property type="entry name" value="FILAMIN-B"/>
    <property type="match status" value="1"/>
</dbReference>
<evidence type="ECO:0000256" key="7">
    <source>
        <dbReference type="ARBA" id="ARBA00023203"/>
    </source>
</evidence>
<feature type="repeat" description="Filamin" evidence="9">
    <location>
        <begin position="375"/>
        <end position="473"/>
    </location>
</feature>
<feature type="repeat" description="Filamin" evidence="9">
    <location>
        <begin position="1464"/>
        <end position="1559"/>
    </location>
</feature>
<dbReference type="PROSITE" id="PS50021">
    <property type="entry name" value="CH"/>
    <property type="match status" value="2"/>
</dbReference>
<keyword evidence="7" id="KW-0009">Actin-binding</keyword>
<dbReference type="GO" id="GO:0007399">
    <property type="term" value="P:nervous system development"/>
    <property type="evidence" value="ECO:0007669"/>
    <property type="project" value="UniProtKB-ARBA"/>
</dbReference>
<dbReference type="GO" id="GO:0005856">
    <property type="term" value="C:cytoskeleton"/>
    <property type="evidence" value="ECO:0007669"/>
    <property type="project" value="UniProtKB-SubCell"/>
</dbReference>
<dbReference type="FunFam" id="2.60.40.10:FF:000092">
    <property type="entry name" value="Filamin-B isoform B"/>
    <property type="match status" value="1"/>
</dbReference>
<dbReference type="Pfam" id="PF00307">
    <property type="entry name" value="CH"/>
    <property type="match status" value="2"/>
</dbReference>
<evidence type="ECO:0000259" key="10">
    <source>
        <dbReference type="PROSITE" id="PS50021"/>
    </source>
</evidence>
<feature type="repeat" description="Filamin" evidence="9">
    <location>
        <begin position="986"/>
        <end position="1081"/>
    </location>
</feature>
<feature type="repeat" description="Filamin" evidence="9">
    <location>
        <begin position="1797"/>
        <end position="1866"/>
    </location>
</feature>
<dbReference type="SMART" id="SM00033">
    <property type="entry name" value="CH"/>
    <property type="match status" value="2"/>
</dbReference>
<feature type="repeat" description="Filamin" evidence="9">
    <location>
        <begin position="1956"/>
        <end position="2045"/>
    </location>
</feature>
<dbReference type="FunFam" id="2.60.40.10:FF:000122">
    <property type="entry name" value="filamin-C isoform X2"/>
    <property type="match status" value="1"/>
</dbReference>
<evidence type="ECO:0000256" key="5">
    <source>
        <dbReference type="ARBA" id="ARBA00022737"/>
    </source>
</evidence>
<reference evidence="11" key="2">
    <citation type="submission" date="2025-08" db="UniProtKB">
        <authorList>
            <consortium name="Ensembl"/>
        </authorList>
    </citation>
    <scope>IDENTIFICATION</scope>
</reference>
<feature type="repeat" description="Filamin" evidence="9">
    <location>
        <begin position="784"/>
        <end position="886"/>
    </location>
</feature>
<feature type="repeat" description="Filamin" evidence="9">
    <location>
        <begin position="595"/>
        <end position="687"/>
    </location>
</feature>
<feature type="repeat" description="Filamin" evidence="9">
    <location>
        <begin position="1271"/>
        <end position="1370"/>
    </location>
</feature>
<dbReference type="FunFam" id="1.10.418.10:FF:000006">
    <property type="entry name" value="Filamin-B isoform A"/>
    <property type="match status" value="1"/>
</dbReference>
<dbReference type="SMART" id="SM00557">
    <property type="entry name" value="IG_FLMN"/>
    <property type="match status" value="24"/>
</dbReference>
<keyword evidence="12" id="KW-1185">Reference proteome</keyword>
<keyword evidence="6" id="KW-0832">Ubl conjugation</keyword>
<feature type="repeat" description="Filamin" evidence="9">
    <location>
        <begin position="1371"/>
        <end position="1463"/>
    </location>
</feature>
<dbReference type="InterPro" id="IPR013783">
    <property type="entry name" value="Ig-like_fold"/>
</dbReference>
<keyword evidence="5" id="KW-0677">Repeat</keyword>
<feature type="domain" description="Calponin-homology (CH)" evidence="10">
    <location>
        <begin position="168"/>
        <end position="271"/>
    </location>
</feature>
<dbReference type="GeneTree" id="ENSGT00940000156286"/>
<evidence type="ECO:0000256" key="3">
    <source>
        <dbReference type="ARBA" id="ARBA00022490"/>
    </source>
</evidence>